<evidence type="ECO:0000313" key="1">
    <source>
        <dbReference type="EMBL" id="KAF1999629.1"/>
    </source>
</evidence>
<reference evidence="1" key="1">
    <citation type="journal article" date="2020" name="Stud. Mycol.">
        <title>101 Dothideomycetes genomes: a test case for predicting lifestyles and emergence of pathogens.</title>
        <authorList>
            <person name="Haridas S."/>
            <person name="Albert R."/>
            <person name="Binder M."/>
            <person name="Bloem J."/>
            <person name="Labutti K."/>
            <person name="Salamov A."/>
            <person name="Andreopoulos B."/>
            <person name="Baker S."/>
            <person name="Barry K."/>
            <person name="Bills G."/>
            <person name="Bluhm B."/>
            <person name="Cannon C."/>
            <person name="Castanera R."/>
            <person name="Culley D."/>
            <person name="Daum C."/>
            <person name="Ezra D."/>
            <person name="Gonzalez J."/>
            <person name="Henrissat B."/>
            <person name="Kuo A."/>
            <person name="Liang C."/>
            <person name="Lipzen A."/>
            <person name="Lutzoni F."/>
            <person name="Magnuson J."/>
            <person name="Mondo S."/>
            <person name="Nolan M."/>
            <person name="Ohm R."/>
            <person name="Pangilinan J."/>
            <person name="Park H.-J."/>
            <person name="Ramirez L."/>
            <person name="Alfaro M."/>
            <person name="Sun H."/>
            <person name="Tritt A."/>
            <person name="Yoshinaga Y."/>
            <person name="Zwiers L.-H."/>
            <person name="Turgeon B."/>
            <person name="Goodwin S."/>
            <person name="Spatafora J."/>
            <person name="Crous P."/>
            <person name="Grigoriev I."/>
        </authorList>
    </citation>
    <scope>NUCLEOTIDE SEQUENCE</scope>
    <source>
        <strain evidence="1">CBS 123094</strain>
    </source>
</reference>
<name>A0A6A5WFR5_9PLEO</name>
<organism evidence="1 2">
    <name type="scientific">Amniculicola lignicola CBS 123094</name>
    <dbReference type="NCBI Taxonomy" id="1392246"/>
    <lineage>
        <taxon>Eukaryota</taxon>
        <taxon>Fungi</taxon>
        <taxon>Dikarya</taxon>
        <taxon>Ascomycota</taxon>
        <taxon>Pezizomycotina</taxon>
        <taxon>Dothideomycetes</taxon>
        <taxon>Pleosporomycetidae</taxon>
        <taxon>Pleosporales</taxon>
        <taxon>Amniculicolaceae</taxon>
        <taxon>Amniculicola</taxon>
    </lineage>
</organism>
<dbReference type="EMBL" id="ML977594">
    <property type="protein sequence ID" value="KAF1999629.1"/>
    <property type="molecule type" value="Genomic_DNA"/>
</dbReference>
<proteinExistence type="predicted"/>
<sequence>MDPVSLTAAILSVTFNCAKATIGVHNLIRTYEDVPSLLSAVCTDCSLISLTLSRLEMLLLQEDEYASARFADQSVVETIAKALKECEVTLSELDSKATKIMEGIVEEGVKRVWKKVRFMWEESDMEGLSNRLRYHQISLSSLLQVFQSFW</sequence>
<evidence type="ECO:0008006" key="3">
    <source>
        <dbReference type="Google" id="ProtNLM"/>
    </source>
</evidence>
<accession>A0A6A5WFR5</accession>
<protein>
    <recommendedName>
        <fullName evidence="3">Fungal N-terminal domain-containing protein</fullName>
    </recommendedName>
</protein>
<dbReference type="AlphaFoldDB" id="A0A6A5WFR5"/>
<evidence type="ECO:0000313" key="2">
    <source>
        <dbReference type="Proteomes" id="UP000799779"/>
    </source>
</evidence>
<dbReference type="Proteomes" id="UP000799779">
    <property type="component" value="Unassembled WGS sequence"/>
</dbReference>
<gene>
    <name evidence="1" type="ORF">P154DRAFT_216300</name>
</gene>
<keyword evidence="2" id="KW-1185">Reference proteome</keyword>